<dbReference type="PROSITE" id="PS50932">
    <property type="entry name" value="HTH_LACI_2"/>
    <property type="match status" value="1"/>
</dbReference>
<keyword evidence="3" id="KW-0238">DNA-binding</keyword>
<evidence type="ECO:0000313" key="7">
    <source>
        <dbReference type="Proteomes" id="UP001549164"/>
    </source>
</evidence>
<evidence type="ECO:0000256" key="4">
    <source>
        <dbReference type="ARBA" id="ARBA00023163"/>
    </source>
</evidence>
<comment type="caution">
    <text evidence="6">The sequence shown here is derived from an EMBL/GenBank/DDBJ whole genome shotgun (WGS) entry which is preliminary data.</text>
</comment>
<dbReference type="InterPro" id="IPR046335">
    <property type="entry name" value="LacI/GalR-like_sensor"/>
</dbReference>
<evidence type="ECO:0000313" key="6">
    <source>
        <dbReference type="EMBL" id="MET3598912.1"/>
    </source>
</evidence>
<dbReference type="PANTHER" id="PTHR30146">
    <property type="entry name" value="LACI-RELATED TRANSCRIPTIONAL REPRESSOR"/>
    <property type="match status" value="1"/>
</dbReference>
<dbReference type="Proteomes" id="UP001549164">
    <property type="component" value="Unassembled WGS sequence"/>
</dbReference>
<dbReference type="Gene3D" id="3.40.50.2300">
    <property type="match status" value="2"/>
</dbReference>
<proteinExistence type="predicted"/>
<dbReference type="InterPro" id="IPR010982">
    <property type="entry name" value="Lambda_DNA-bd_dom_sf"/>
</dbReference>
<keyword evidence="1" id="KW-0678">Repressor</keyword>
<dbReference type="PANTHER" id="PTHR30146:SF148">
    <property type="entry name" value="HTH-TYPE TRANSCRIPTIONAL REPRESSOR PURR-RELATED"/>
    <property type="match status" value="1"/>
</dbReference>
<dbReference type="SMART" id="SM00354">
    <property type="entry name" value="HTH_LACI"/>
    <property type="match status" value="1"/>
</dbReference>
<organism evidence="6 7">
    <name type="scientific">Martelella mangrovi</name>
    <dbReference type="NCBI Taxonomy" id="1397477"/>
    <lineage>
        <taxon>Bacteria</taxon>
        <taxon>Pseudomonadati</taxon>
        <taxon>Pseudomonadota</taxon>
        <taxon>Alphaproteobacteria</taxon>
        <taxon>Hyphomicrobiales</taxon>
        <taxon>Aurantimonadaceae</taxon>
        <taxon>Martelella</taxon>
    </lineage>
</organism>
<dbReference type="SUPFAM" id="SSF47413">
    <property type="entry name" value="lambda repressor-like DNA-binding domains"/>
    <property type="match status" value="1"/>
</dbReference>
<dbReference type="Pfam" id="PF13377">
    <property type="entry name" value="Peripla_BP_3"/>
    <property type="match status" value="1"/>
</dbReference>
<accession>A0ABV2I9H7</accession>
<dbReference type="Gene3D" id="1.10.260.40">
    <property type="entry name" value="lambda repressor-like DNA-binding domains"/>
    <property type="match status" value="1"/>
</dbReference>
<keyword evidence="7" id="KW-1185">Reference proteome</keyword>
<dbReference type="SUPFAM" id="SSF53822">
    <property type="entry name" value="Periplasmic binding protein-like I"/>
    <property type="match status" value="1"/>
</dbReference>
<feature type="domain" description="HTH lacI-type" evidence="5">
    <location>
        <begin position="10"/>
        <end position="64"/>
    </location>
</feature>
<dbReference type="CDD" id="cd01392">
    <property type="entry name" value="HTH_LacI"/>
    <property type="match status" value="1"/>
</dbReference>
<dbReference type="Pfam" id="PF00356">
    <property type="entry name" value="LacI"/>
    <property type="match status" value="1"/>
</dbReference>
<name>A0ABV2I9H7_9HYPH</name>
<dbReference type="CDD" id="cd06267">
    <property type="entry name" value="PBP1_LacI_sugar_binding-like"/>
    <property type="match status" value="1"/>
</dbReference>
<reference evidence="6 7" key="1">
    <citation type="submission" date="2024-06" db="EMBL/GenBank/DDBJ databases">
        <title>Genomic Encyclopedia of Type Strains, Phase IV (KMG-IV): sequencing the most valuable type-strain genomes for metagenomic binning, comparative biology and taxonomic classification.</title>
        <authorList>
            <person name="Goeker M."/>
        </authorList>
    </citation>
    <scope>NUCLEOTIDE SEQUENCE [LARGE SCALE GENOMIC DNA]</scope>
    <source>
        <strain evidence="6 7">DSM 28102</strain>
    </source>
</reference>
<dbReference type="EMBL" id="JBEPLY010000002">
    <property type="protein sequence ID" value="MET3598912.1"/>
    <property type="molecule type" value="Genomic_DNA"/>
</dbReference>
<evidence type="ECO:0000256" key="1">
    <source>
        <dbReference type="ARBA" id="ARBA00022491"/>
    </source>
</evidence>
<evidence type="ECO:0000256" key="3">
    <source>
        <dbReference type="ARBA" id="ARBA00023125"/>
    </source>
</evidence>
<keyword evidence="2" id="KW-0805">Transcription regulation</keyword>
<protein>
    <submittedName>
        <fullName evidence="6">LacI family transcriptional regulator</fullName>
    </submittedName>
</protein>
<dbReference type="RefSeq" id="WP_354433222.1">
    <property type="nucleotide sequence ID" value="NZ_JBEPLY010000002.1"/>
</dbReference>
<dbReference type="InterPro" id="IPR028082">
    <property type="entry name" value="Peripla_BP_I"/>
</dbReference>
<gene>
    <name evidence="6" type="ORF">ABID12_000839</name>
</gene>
<keyword evidence="4" id="KW-0804">Transcription</keyword>
<evidence type="ECO:0000256" key="2">
    <source>
        <dbReference type="ARBA" id="ARBA00023015"/>
    </source>
</evidence>
<dbReference type="InterPro" id="IPR000843">
    <property type="entry name" value="HTH_LacI"/>
</dbReference>
<evidence type="ECO:0000259" key="5">
    <source>
        <dbReference type="PROSITE" id="PS50932"/>
    </source>
</evidence>
<sequence length="338" mass="36638">MDKPARTGRVTIRTVAADAGVSVAAVSKVLRNAYGVSDNLREKVLQSIEKLGYRPSTAARGMRGRTFSVGVLLVGMDNPFLPPLVDGFKHAMGKAGYKTLIGVGEARTHVETALIESMIDMRIDGLLLIGPRISGEALNKYADQVPIAVIGHHEAGATGFDTANTNDFEGGRLATRALIDKGYRDIAMLCLTDNRRKEGEVWYEREKGYRAALAEAGLKKSARSFRITERPDDMQAELLSLLARPDLPEAFFCWSDIHGVPLINLARRKGLNIPGDLGLISFDNTAAAALPLIELASVDQTPGRLGATAADQLLTRIKGRTTPRHDLIAPELITRPSF</sequence>